<organism evidence="6">
    <name type="scientific">marine metagenome</name>
    <dbReference type="NCBI Taxonomy" id="408172"/>
    <lineage>
        <taxon>unclassified sequences</taxon>
        <taxon>metagenomes</taxon>
        <taxon>ecological metagenomes</taxon>
    </lineage>
</organism>
<evidence type="ECO:0000256" key="4">
    <source>
        <dbReference type="ARBA" id="ARBA00023146"/>
    </source>
</evidence>
<reference evidence="6" key="1">
    <citation type="submission" date="2018-05" db="EMBL/GenBank/DDBJ databases">
        <authorList>
            <person name="Lanie J.A."/>
            <person name="Ng W.-L."/>
            <person name="Kazmierczak K.M."/>
            <person name="Andrzejewski T.M."/>
            <person name="Davidsen T.M."/>
            <person name="Wayne K.J."/>
            <person name="Tettelin H."/>
            <person name="Glass J.I."/>
            <person name="Rusch D."/>
            <person name="Podicherti R."/>
            <person name="Tsui H.-C.T."/>
            <person name="Winkler M.E."/>
        </authorList>
    </citation>
    <scope>NUCLEOTIDE SEQUENCE</scope>
</reference>
<dbReference type="NCBIfam" id="NF004315">
    <property type="entry name" value="PRK05710.1-4"/>
    <property type="match status" value="1"/>
</dbReference>
<dbReference type="Pfam" id="PF00749">
    <property type="entry name" value="tRNA-synt_1c"/>
    <property type="match status" value="1"/>
</dbReference>
<name>A0A382I3B9_9ZZZZ</name>
<dbReference type="InterPro" id="IPR014729">
    <property type="entry name" value="Rossmann-like_a/b/a_fold"/>
</dbReference>
<evidence type="ECO:0000256" key="1">
    <source>
        <dbReference type="ARBA" id="ARBA00022598"/>
    </source>
</evidence>
<keyword evidence="2" id="KW-0547">Nucleotide-binding</keyword>
<dbReference type="GO" id="GO:0005829">
    <property type="term" value="C:cytosol"/>
    <property type="evidence" value="ECO:0007669"/>
    <property type="project" value="TreeGrafter"/>
</dbReference>
<sequence>GLTWERPVRRQSEHMDDYAAALARLDTEELTYPCFCTRKQIAREIAAAPSAPHGPDGPLYSGTCRNLSFGERQDRVEGGEAYAIRLDCAQAGKRLSSDLSWHDRTQGRRPLNAELHGDVVLARKDVPTSYHLAVTIDDALQGVSHVTRGADLFSASHVHRLLQALLDLPTPEYDHHPLINDDQGVRLAKRHGGASLAHLRESGMDPAKLRSSFGFAF</sequence>
<dbReference type="GO" id="GO:0004818">
    <property type="term" value="F:glutamate-tRNA ligase activity"/>
    <property type="evidence" value="ECO:0007669"/>
    <property type="project" value="TreeGrafter"/>
</dbReference>
<dbReference type="GO" id="GO:0006424">
    <property type="term" value="P:glutamyl-tRNA aminoacylation"/>
    <property type="evidence" value="ECO:0007669"/>
    <property type="project" value="TreeGrafter"/>
</dbReference>
<dbReference type="AlphaFoldDB" id="A0A382I3B9"/>
<accession>A0A382I3B9</accession>
<feature type="non-terminal residue" evidence="6">
    <location>
        <position position="1"/>
    </location>
</feature>
<evidence type="ECO:0000256" key="3">
    <source>
        <dbReference type="ARBA" id="ARBA00022840"/>
    </source>
</evidence>
<evidence type="ECO:0000313" key="6">
    <source>
        <dbReference type="EMBL" id="SVB93211.1"/>
    </source>
</evidence>
<dbReference type="GO" id="GO:0005524">
    <property type="term" value="F:ATP binding"/>
    <property type="evidence" value="ECO:0007669"/>
    <property type="project" value="UniProtKB-KW"/>
</dbReference>
<keyword evidence="1" id="KW-0436">Ligase</keyword>
<evidence type="ECO:0000259" key="5">
    <source>
        <dbReference type="Pfam" id="PF00749"/>
    </source>
</evidence>
<dbReference type="InterPro" id="IPR020058">
    <property type="entry name" value="Glu/Gln-tRNA-synth_Ib_cat-dom"/>
</dbReference>
<keyword evidence="4" id="KW-0030">Aminoacyl-tRNA synthetase</keyword>
<dbReference type="PANTHER" id="PTHR43311:SF1">
    <property type="entry name" value="GLUTAMYL-Q TRNA(ASP) SYNTHETASE"/>
    <property type="match status" value="1"/>
</dbReference>
<keyword evidence="3" id="KW-0067">ATP-binding</keyword>
<dbReference type="EMBL" id="UINC01064491">
    <property type="protein sequence ID" value="SVB93211.1"/>
    <property type="molecule type" value="Genomic_DNA"/>
</dbReference>
<dbReference type="SUPFAM" id="SSF52374">
    <property type="entry name" value="Nucleotidylyl transferase"/>
    <property type="match status" value="1"/>
</dbReference>
<gene>
    <name evidence="6" type="ORF">METZ01_LOCUS246065</name>
</gene>
<proteinExistence type="predicted"/>
<feature type="domain" description="Glutamyl/glutaminyl-tRNA synthetase class Ib catalytic" evidence="5">
    <location>
        <begin position="1"/>
        <end position="209"/>
    </location>
</feature>
<evidence type="ECO:0000256" key="2">
    <source>
        <dbReference type="ARBA" id="ARBA00022741"/>
    </source>
</evidence>
<protein>
    <recommendedName>
        <fullName evidence="5">Glutamyl/glutaminyl-tRNA synthetase class Ib catalytic domain-containing protein</fullName>
    </recommendedName>
</protein>
<dbReference type="Gene3D" id="3.40.50.620">
    <property type="entry name" value="HUPs"/>
    <property type="match status" value="1"/>
</dbReference>
<dbReference type="InterPro" id="IPR049940">
    <property type="entry name" value="GluQ/Sye"/>
</dbReference>
<dbReference type="PANTHER" id="PTHR43311">
    <property type="entry name" value="GLUTAMATE--TRNA LIGASE"/>
    <property type="match status" value="1"/>
</dbReference>